<evidence type="ECO:0000256" key="2">
    <source>
        <dbReference type="ARBA" id="ARBA00007866"/>
    </source>
</evidence>
<keyword evidence="12" id="KW-0564">Palmitate</keyword>
<dbReference type="PANTHER" id="PTHR22888">
    <property type="entry name" value="CYTOCHROME C OXIDASE, SUBUNIT II"/>
    <property type="match status" value="1"/>
</dbReference>
<feature type="transmembrane region" description="Helical" evidence="15">
    <location>
        <begin position="82"/>
        <end position="102"/>
    </location>
</feature>
<evidence type="ECO:0000256" key="12">
    <source>
        <dbReference type="ARBA" id="ARBA00023139"/>
    </source>
</evidence>
<evidence type="ECO:0000256" key="7">
    <source>
        <dbReference type="ARBA" id="ARBA00022729"/>
    </source>
</evidence>
<reference evidence="18 19" key="1">
    <citation type="submission" date="2022-04" db="EMBL/GenBank/DDBJ databases">
        <authorList>
            <person name="Ye Y.-Q."/>
            <person name="Du Z.-J."/>
        </authorList>
    </citation>
    <scope>NUCLEOTIDE SEQUENCE [LARGE SCALE GENOMIC DNA]</scope>
    <source>
        <strain evidence="18 19">A6E488</strain>
    </source>
</reference>
<evidence type="ECO:0000256" key="13">
    <source>
        <dbReference type="ARBA" id="ARBA00023288"/>
    </source>
</evidence>
<dbReference type="PROSITE" id="PS50857">
    <property type="entry name" value="COX2_CUA"/>
    <property type="match status" value="1"/>
</dbReference>
<dbReference type="PANTHER" id="PTHR22888:SF18">
    <property type="entry name" value="CYTOCHROME BO(3) UBIQUINOL OXIDASE SUBUNIT 2"/>
    <property type="match status" value="1"/>
</dbReference>
<dbReference type="EMBL" id="JALIDZ010000001">
    <property type="protein sequence ID" value="MCT8970722.1"/>
    <property type="molecule type" value="Genomic_DNA"/>
</dbReference>
<comment type="caution">
    <text evidence="18">The sequence shown here is derived from an EMBL/GenBank/DDBJ whole genome shotgun (WGS) entry which is preliminary data.</text>
</comment>
<dbReference type="GO" id="GO:0016682">
    <property type="term" value="F:oxidoreductase activity, acting on diphenols and related substances as donors, oxygen as acceptor"/>
    <property type="evidence" value="ECO:0007669"/>
    <property type="project" value="InterPro"/>
</dbReference>
<dbReference type="SUPFAM" id="SSF49503">
    <property type="entry name" value="Cupredoxins"/>
    <property type="match status" value="1"/>
</dbReference>
<evidence type="ECO:0000256" key="9">
    <source>
        <dbReference type="ARBA" id="ARBA00022989"/>
    </source>
</evidence>
<evidence type="ECO:0000256" key="10">
    <source>
        <dbReference type="ARBA" id="ARBA00023002"/>
    </source>
</evidence>
<sequence>MVRAGLVLGLAGLAAGCNDGNWPVLNPDGPIAFAERELLYTAVGLMLLVIIPVYVLTAWVLLRYRASKENPDYRPDWQSNKVDVIVWIGPALIVIAIGTIVWDYTHRLDPYKPIASPEAPVEIQAIAQDWKWLFVYPQENIAAVNELAIPAGRPVSIRITSDTVMNSFYIPGLAGQIFAMAGMQTRLNLQADTPDTYVGRNTQYSGSGFSDQQFTVKAVSADEYQAWLGIVRESSDTLDTQTYAALAKPSQKVPVTYYSSVEPGLFDRIIEKYTGDRRRRMAQLDTYAGQFNCGPSDRQEVH</sequence>
<organism evidence="18 19">
    <name type="scientific">Microbaculum marinisediminis</name>
    <dbReference type="NCBI Taxonomy" id="2931392"/>
    <lineage>
        <taxon>Bacteria</taxon>
        <taxon>Pseudomonadati</taxon>
        <taxon>Pseudomonadota</taxon>
        <taxon>Alphaproteobacteria</taxon>
        <taxon>Hyphomicrobiales</taxon>
        <taxon>Tepidamorphaceae</taxon>
        <taxon>Microbaculum</taxon>
    </lineage>
</organism>
<dbReference type="PIRSF" id="PIRSF000292">
    <property type="entry name" value="Ubi_od_II"/>
    <property type="match status" value="1"/>
</dbReference>
<evidence type="ECO:0000256" key="14">
    <source>
        <dbReference type="PIRNR" id="PIRNR000292"/>
    </source>
</evidence>
<dbReference type="PROSITE" id="PS51257">
    <property type="entry name" value="PROKAR_LIPOPROTEIN"/>
    <property type="match status" value="1"/>
</dbReference>
<dbReference type="Gene3D" id="1.10.287.90">
    <property type="match status" value="1"/>
</dbReference>
<evidence type="ECO:0000259" key="16">
    <source>
        <dbReference type="PROSITE" id="PS50857"/>
    </source>
</evidence>
<keyword evidence="19" id="KW-1185">Reference proteome</keyword>
<dbReference type="CDD" id="cd04212">
    <property type="entry name" value="CuRO_UO_II"/>
    <property type="match status" value="1"/>
</dbReference>
<evidence type="ECO:0000256" key="6">
    <source>
        <dbReference type="ARBA" id="ARBA00022692"/>
    </source>
</evidence>
<evidence type="ECO:0000256" key="8">
    <source>
        <dbReference type="ARBA" id="ARBA00022982"/>
    </source>
</evidence>
<dbReference type="GO" id="GO:0005886">
    <property type="term" value="C:plasma membrane"/>
    <property type="evidence" value="ECO:0007669"/>
    <property type="project" value="UniProtKB-SubCell"/>
</dbReference>
<dbReference type="InterPro" id="IPR008972">
    <property type="entry name" value="Cupredoxin"/>
</dbReference>
<protein>
    <recommendedName>
        <fullName evidence="14">Ubiquinol oxidase subunit 2</fullName>
    </recommendedName>
</protein>
<dbReference type="GO" id="GO:0042773">
    <property type="term" value="P:ATP synthesis coupled electron transport"/>
    <property type="evidence" value="ECO:0007669"/>
    <property type="project" value="TreeGrafter"/>
</dbReference>
<evidence type="ECO:0000256" key="3">
    <source>
        <dbReference type="ARBA" id="ARBA00022448"/>
    </source>
</evidence>
<dbReference type="AlphaFoldDB" id="A0AAW5QUS2"/>
<dbReference type="Proteomes" id="UP001320898">
    <property type="component" value="Unassembled WGS sequence"/>
</dbReference>
<keyword evidence="11 14" id="KW-0472">Membrane</keyword>
<keyword evidence="4 14" id="KW-1003">Cell membrane</keyword>
<proteinExistence type="inferred from homology"/>
<dbReference type="InterPro" id="IPR036257">
    <property type="entry name" value="Cyt_c_oxidase_su2_TM_sf"/>
</dbReference>
<dbReference type="InterPro" id="IPR010514">
    <property type="entry name" value="COX_ARM"/>
</dbReference>
<dbReference type="NCBIfam" id="TIGR01433">
    <property type="entry name" value="CyoA"/>
    <property type="match status" value="1"/>
</dbReference>
<dbReference type="InterPro" id="IPR034227">
    <property type="entry name" value="CuRO_UO_II"/>
</dbReference>
<keyword evidence="8 14" id="KW-0249">Electron transport</keyword>
<feature type="transmembrane region" description="Helical" evidence="15">
    <location>
        <begin position="40"/>
        <end position="62"/>
    </location>
</feature>
<dbReference type="InterPro" id="IPR045187">
    <property type="entry name" value="CcO_II"/>
</dbReference>
<dbReference type="GO" id="GO:0004129">
    <property type="term" value="F:cytochrome-c oxidase activity"/>
    <property type="evidence" value="ECO:0007669"/>
    <property type="project" value="UniProtKB-UniRule"/>
</dbReference>
<keyword evidence="7" id="KW-0732">Signal</keyword>
<keyword evidence="3 14" id="KW-0813">Transport</keyword>
<evidence type="ECO:0000313" key="18">
    <source>
        <dbReference type="EMBL" id="MCT8970722.1"/>
    </source>
</evidence>
<keyword evidence="10 14" id="KW-0560">Oxidoreductase</keyword>
<name>A0AAW5QUS2_9HYPH</name>
<comment type="similarity">
    <text evidence="2 14">Belongs to the cytochrome c oxidase subunit 2 family.</text>
</comment>
<dbReference type="InterPro" id="IPR011759">
    <property type="entry name" value="Cyt_c_oxidase_su2_TM_dom"/>
</dbReference>
<dbReference type="PROSITE" id="PS50999">
    <property type="entry name" value="COX2_TM"/>
    <property type="match status" value="1"/>
</dbReference>
<feature type="domain" description="Cytochrome oxidase subunit II copper A binding" evidence="16">
    <location>
        <begin position="118"/>
        <end position="230"/>
    </location>
</feature>
<dbReference type="GO" id="GO:0009486">
    <property type="term" value="F:cytochrome bo3 ubiquinol oxidase activity"/>
    <property type="evidence" value="ECO:0007669"/>
    <property type="project" value="InterPro"/>
</dbReference>
<evidence type="ECO:0000256" key="1">
    <source>
        <dbReference type="ARBA" id="ARBA00004651"/>
    </source>
</evidence>
<dbReference type="Pfam" id="PF06481">
    <property type="entry name" value="COX_ARM"/>
    <property type="match status" value="1"/>
</dbReference>
<evidence type="ECO:0000313" key="19">
    <source>
        <dbReference type="Proteomes" id="UP001320898"/>
    </source>
</evidence>
<evidence type="ECO:0000259" key="17">
    <source>
        <dbReference type="PROSITE" id="PS50999"/>
    </source>
</evidence>
<dbReference type="InterPro" id="IPR002429">
    <property type="entry name" value="CcO_II-like_C"/>
</dbReference>
<dbReference type="InterPro" id="IPR006333">
    <property type="entry name" value="Cyt_o_ubiquinol_oxidase_su2"/>
</dbReference>
<keyword evidence="5 14" id="KW-0679">Respiratory chain</keyword>
<dbReference type="SUPFAM" id="SSF81464">
    <property type="entry name" value="Cytochrome c oxidase subunit II-like, transmembrane region"/>
    <property type="match status" value="1"/>
</dbReference>
<accession>A0AAW5QUS2</accession>
<dbReference type="GO" id="GO:0005507">
    <property type="term" value="F:copper ion binding"/>
    <property type="evidence" value="ECO:0007669"/>
    <property type="project" value="InterPro"/>
</dbReference>
<evidence type="ECO:0000256" key="4">
    <source>
        <dbReference type="ARBA" id="ARBA00022475"/>
    </source>
</evidence>
<evidence type="ECO:0000256" key="11">
    <source>
        <dbReference type="ARBA" id="ARBA00023136"/>
    </source>
</evidence>
<keyword evidence="6 15" id="KW-0812">Transmembrane</keyword>
<keyword evidence="13" id="KW-0449">Lipoprotein</keyword>
<dbReference type="Gene3D" id="2.60.40.420">
    <property type="entry name" value="Cupredoxins - blue copper proteins"/>
    <property type="match status" value="1"/>
</dbReference>
<evidence type="ECO:0000256" key="5">
    <source>
        <dbReference type="ARBA" id="ARBA00022660"/>
    </source>
</evidence>
<keyword evidence="9 15" id="KW-1133">Transmembrane helix</keyword>
<comment type="subcellular location">
    <subcellularLocation>
        <location evidence="1">Cell membrane</location>
        <topology evidence="1">Multi-pass membrane protein</topology>
    </subcellularLocation>
</comment>
<feature type="domain" description="Cytochrome oxidase subunit II transmembrane region profile" evidence="17">
    <location>
        <begin position="16"/>
        <end position="112"/>
    </location>
</feature>
<gene>
    <name evidence="18" type="primary">cyoA</name>
    <name evidence="18" type="ORF">MUB46_02505</name>
</gene>
<evidence type="ECO:0000256" key="15">
    <source>
        <dbReference type="SAM" id="Phobius"/>
    </source>
</evidence>